<evidence type="ECO:0000256" key="2">
    <source>
        <dbReference type="ARBA" id="ARBA00023015"/>
    </source>
</evidence>
<dbReference type="AlphaFoldDB" id="A0A9W6S3V3"/>
<reference evidence="7" key="1">
    <citation type="submission" date="2023-03" db="EMBL/GenBank/DDBJ databases">
        <title>Actinoallomurus iriomotensis NBRC 103684.</title>
        <authorList>
            <person name="Ichikawa N."/>
            <person name="Sato H."/>
            <person name="Tonouchi N."/>
        </authorList>
    </citation>
    <scope>NUCLEOTIDE SEQUENCE</scope>
    <source>
        <strain evidence="7">NBRC 103684</strain>
    </source>
</reference>
<dbReference type="EMBL" id="BSTK01000006">
    <property type="protein sequence ID" value="GLY86703.1"/>
    <property type="molecule type" value="Genomic_DNA"/>
</dbReference>
<dbReference type="GO" id="GO:0003677">
    <property type="term" value="F:DNA binding"/>
    <property type="evidence" value="ECO:0007669"/>
    <property type="project" value="UniProtKB-KW"/>
</dbReference>
<keyword evidence="8" id="KW-1185">Reference proteome</keyword>
<comment type="caution">
    <text evidence="7">The sequence shown here is derived from an EMBL/GenBank/DDBJ whole genome shotgun (WGS) entry which is preliminary data.</text>
</comment>
<feature type="region of interest" description="Disordered" evidence="5">
    <location>
        <begin position="123"/>
        <end position="147"/>
    </location>
</feature>
<dbReference type="PROSITE" id="PS50931">
    <property type="entry name" value="HTH_LYSR"/>
    <property type="match status" value="1"/>
</dbReference>
<keyword evidence="3" id="KW-0238">DNA-binding</keyword>
<dbReference type="Gene3D" id="3.40.190.10">
    <property type="entry name" value="Periplasmic binding protein-like II"/>
    <property type="match status" value="2"/>
</dbReference>
<keyword evidence="2" id="KW-0805">Transcription regulation</keyword>
<dbReference type="Pfam" id="PF03466">
    <property type="entry name" value="LysR_substrate"/>
    <property type="match status" value="1"/>
</dbReference>
<dbReference type="Gene3D" id="1.10.10.10">
    <property type="entry name" value="Winged helix-like DNA-binding domain superfamily/Winged helix DNA-binding domain"/>
    <property type="match status" value="1"/>
</dbReference>
<organism evidence="7 8">
    <name type="scientific">Actinoallomurus iriomotensis</name>
    <dbReference type="NCBI Taxonomy" id="478107"/>
    <lineage>
        <taxon>Bacteria</taxon>
        <taxon>Bacillati</taxon>
        <taxon>Actinomycetota</taxon>
        <taxon>Actinomycetes</taxon>
        <taxon>Streptosporangiales</taxon>
        <taxon>Thermomonosporaceae</taxon>
        <taxon>Actinoallomurus</taxon>
    </lineage>
</organism>
<dbReference type="SUPFAM" id="SSF46785">
    <property type="entry name" value="Winged helix' DNA-binding domain"/>
    <property type="match status" value="1"/>
</dbReference>
<protein>
    <submittedName>
        <fullName evidence="7">Transcriptional regulator, LysR family protein</fullName>
    </submittedName>
</protein>
<proteinExistence type="inferred from homology"/>
<evidence type="ECO:0000256" key="3">
    <source>
        <dbReference type="ARBA" id="ARBA00023125"/>
    </source>
</evidence>
<dbReference type="InterPro" id="IPR000847">
    <property type="entry name" value="LysR_HTH_N"/>
</dbReference>
<dbReference type="InterPro" id="IPR036388">
    <property type="entry name" value="WH-like_DNA-bd_sf"/>
</dbReference>
<dbReference type="PANTHER" id="PTHR30346:SF29">
    <property type="entry name" value="LYSR SUBSTRATE-BINDING"/>
    <property type="match status" value="1"/>
</dbReference>
<gene>
    <name evidence="7" type="ORF">Airi02_046320</name>
</gene>
<dbReference type="PANTHER" id="PTHR30346">
    <property type="entry name" value="TRANSCRIPTIONAL DUAL REGULATOR HCAR-RELATED"/>
    <property type="match status" value="1"/>
</dbReference>
<dbReference type="RefSeq" id="WP_285575108.1">
    <property type="nucleotide sequence ID" value="NZ_BSTK01000006.1"/>
</dbReference>
<evidence type="ECO:0000313" key="7">
    <source>
        <dbReference type="EMBL" id="GLY86703.1"/>
    </source>
</evidence>
<dbReference type="InterPro" id="IPR036390">
    <property type="entry name" value="WH_DNA-bd_sf"/>
</dbReference>
<evidence type="ECO:0000256" key="4">
    <source>
        <dbReference type="ARBA" id="ARBA00023163"/>
    </source>
</evidence>
<feature type="domain" description="HTH lysR-type" evidence="6">
    <location>
        <begin position="2"/>
        <end position="59"/>
    </location>
</feature>
<dbReference type="Proteomes" id="UP001165074">
    <property type="component" value="Unassembled WGS sequence"/>
</dbReference>
<dbReference type="GO" id="GO:0003700">
    <property type="term" value="F:DNA-binding transcription factor activity"/>
    <property type="evidence" value="ECO:0007669"/>
    <property type="project" value="InterPro"/>
</dbReference>
<evidence type="ECO:0000256" key="5">
    <source>
        <dbReference type="SAM" id="MobiDB-lite"/>
    </source>
</evidence>
<sequence length="280" mass="29306">MLDVRRLRLLRDLRVHGIVTATADALHLSGPAVSQQLAALEREAGVPLLEKHGRTLRLTAAGRLLVDHAEVILGQLATVEADLRALRGGGPGLARVAVFPSAARVLIPRVWRALAMATRHRRTCGSPSANPARPPSPCAPATPTSRSCTPTACSPRDLPNGCERHHLMDEPVLLALSPGRAARHGLAPGQSADLAVFAEADWLLPGPETSCHELAMRACGTAGFVPHPVAVASDFFVLTALVAAEAGVALIPHMALPADTGDVSLHLVLDTLRQVSAEAG</sequence>
<name>A0A9W6S3V3_9ACTN</name>
<dbReference type="InterPro" id="IPR005119">
    <property type="entry name" value="LysR_subst-bd"/>
</dbReference>
<accession>A0A9W6S3V3</accession>
<comment type="similarity">
    <text evidence="1">Belongs to the LysR transcriptional regulatory family.</text>
</comment>
<dbReference type="SUPFAM" id="SSF53850">
    <property type="entry name" value="Periplasmic binding protein-like II"/>
    <property type="match status" value="1"/>
</dbReference>
<dbReference type="GO" id="GO:0032993">
    <property type="term" value="C:protein-DNA complex"/>
    <property type="evidence" value="ECO:0007669"/>
    <property type="project" value="TreeGrafter"/>
</dbReference>
<evidence type="ECO:0000313" key="8">
    <source>
        <dbReference type="Proteomes" id="UP001165074"/>
    </source>
</evidence>
<evidence type="ECO:0000256" key="1">
    <source>
        <dbReference type="ARBA" id="ARBA00009437"/>
    </source>
</evidence>
<evidence type="ECO:0000259" key="6">
    <source>
        <dbReference type="PROSITE" id="PS50931"/>
    </source>
</evidence>
<keyword evidence="4" id="KW-0804">Transcription</keyword>
<dbReference type="Pfam" id="PF00126">
    <property type="entry name" value="HTH_1"/>
    <property type="match status" value="1"/>
</dbReference>